<sequence length="98" mass="10851">MAMPFGVLFSIFGIGVALMGLQIRLSGQVRGRIEGPMGTNGRIERVEERLSGQTKAVRTELNGRIDQVRGEVKGAYIYKWPPSSPLKSHGAQLRHIFE</sequence>
<comment type="caution">
    <text evidence="2">The sequence shown here is derived from an EMBL/GenBank/DDBJ whole genome shotgun (WGS) entry which is preliminary data.</text>
</comment>
<evidence type="ECO:0000313" key="3">
    <source>
        <dbReference type="Proteomes" id="UP000035067"/>
    </source>
</evidence>
<organism evidence="2 3">
    <name type="scientific">Candidatus Synechococcus spongiarum SP3</name>
    <dbReference type="NCBI Taxonomy" id="1604020"/>
    <lineage>
        <taxon>Bacteria</taxon>
        <taxon>Bacillati</taxon>
        <taxon>Cyanobacteriota</taxon>
        <taxon>Cyanophyceae</taxon>
        <taxon>Synechococcales</taxon>
        <taxon>Synechococcaceae</taxon>
        <taxon>Synechococcus</taxon>
    </lineage>
</organism>
<keyword evidence="1" id="KW-0472">Membrane</keyword>
<reference evidence="2 3" key="1">
    <citation type="submission" date="2015-01" db="EMBL/GenBank/DDBJ databases">
        <title>Lifestyle Evolution in Cyanobacterial Symbionts of Sponges.</title>
        <authorList>
            <person name="Burgsdorf I."/>
            <person name="Slaby B.M."/>
            <person name="Handley K.M."/>
            <person name="Haber M."/>
            <person name="Blom J."/>
            <person name="Marshall C.W."/>
            <person name="Gilbert J.A."/>
            <person name="Hentschel U."/>
            <person name="Steindler L."/>
        </authorList>
    </citation>
    <scope>NUCLEOTIDE SEQUENCE [LARGE SCALE GENOMIC DNA]</scope>
    <source>
        <strain evidence="2">SP3</strain>
    </source>
</reference>
<dbReference type="EMBL" id="JXQG01000002">
    <property type="protein sequence ID" value="KKZ13341.1"/>
    <property type="molecule type" value="Genomic_DNA"/>
</dbReference>
<proteinExistence type="predicted"/>
<evidence type="ECO:0000313" key="2">
    <source>
        <dbReference type="EMBL" id="KKZ13341.1"/>
    </source>
</evidence>
<dbReference type="AlphaFoldDB" id="A0A0G2HNW0"/>
<dbReference type="Proteomes" id="UP000035067">
    <property type="component" value="Unassembled WGS sequence"/>
</dbReference>
<accession>A0A0G2HNW0</accession>
<keyword evidence="1" id="KW-1133">Transmembrane helix</keyword>
<evidence type="ECO:0000256" key="1">
    <source>
        <dbReference type="SAM" id="Phobius"/>
    </source>
</evidence>
<keyword evidence="1" id="KW-0812">Transmembrane</keyword>
<name>A0A0G2HNW0_9SYNE</name>
<protein>
    <submittedName>
        <fullName evidence="2">Uncharacterized protein</fullName>
    </submittedName>
</protein>
<feature type="transmembrane region" description="Helical" evidence="1">
    <location>
        <begin position="6"/>
        <end position="23"/>
    </location>
</feature>
<gene>
    <name evidence="2" type="ORF">TE42_00730</name>
</gene>
<dbReference type="PATRIC" id="fig|1604020.3.peg.468"/>